<comment type="caution">
    <text evidence="1">The sequence shown here is derived from an EMBL/GenBank/DDBJ whole genome shotgun (WGS) entry which is preliminary data.</text>
</comment>
<dbReference type="EMBL" id="CASHSV030000409">
    <property type="protein sequence ID" value="CAJ2662218.1"/>
    <property type="molecule type" value="Genomic_DNA"/>
</dbReference>
<evidence type="ECO:0000313" key="2">
    <source>
        <dbReference type="Proteomes" id="UP001177021"/>
    </source>
</evidence>
<accession>A0ACB0KYI2</accession>
<protein>
    <submittedName>
        <fullName evidence="1">Uncharacterized protein</fullName>
    </submittedName>
</protein>
<proteinExistence type="predicted"/>
<evidence type="ECO:0000313" key="1">
    <source>
        <dbReference type="EMBL" id="CAJ2662218.1"/>
    </source>
</evidence>
<organism evidence="1 2">
    <name type="scientific">Trifolium pratense</name>
    <name type="common">Red clover</name>
    <dbReference type="NCBI Taxonomy" id="57577"/>
    <lineage>
        <taxon>Eukaryota</taxon>
        <taxon>Viridiplantae</taxon>
        <taxon>Streptophyta</taxon>
        <taxon>Embryophyta</taxon>
        <taxon>Tracheophyta</taxon>
        <taxon>Spermatophyta</taxon>
        <taxon>Magnoliopsida</taxon>
        <taxon>eudicotyledons</taxon>
        <taxon>Gunneridae</taxon>
        <taxon>Pentapetalae</taxon>
        <taxon>rosids</taxon>
        <taxon>fabids</taxon>
        <taxon>Fabales</taxon>
        <taxon>Fabaceae</taxon>
        <taxon>Papilionoideae</taxon>
        <taxon>50 kb inversion clade</taxon>
        <taxon>NPAAA clade</taxon>
        <taxon>Hologalegina</taxon>
        <taxon>IRL clade</taxon>
        <taxon>Trifolieae</taxon>
        <taxon>Trifolium</taxon>
    </lineage>
</organism>
<name>A0ACB0KYI2_TRIPR</name>
<reference evidence="1" key="1">
    <citation type="submission" date="2023-10" db="EMBL/GenBank/DDBJ databases">
        <authorList>
            <person name="Rodriguez Cubillos JULIANA M."/>
            <person name="De Vega J."/>
        </authorList>
    </citation>
    <scope>NUCLEOTIDE SEQUENCE</scope>
</reference>
<gene>
    <name evidence="1" type="ORF">MILVUS5_LOCUS27829</name>
</gene>
<sequence length="802" mass="90559">MPKNKFDFVDGTLTSPKKKEDLSKWQRCNDLVASWILNSVSTEIRPSILYAETAAQIWTDLKDRFSQSNAPKIYQLKQSISALKQEGMSVSLYFTQLKSLWDELNSIAPVNPCICGNAKSIIDQQNQDRAMEFLQGVHDRFSAVRSQILLMDPFPSIQRIYNIVRQEEKQQEINFRPLPAEESTALQTSKVSYRNQGKRPRPYYENCNKYGHTIATCYQIHGFPSKPQKKSELSSSTSANQLSSAQYQKLLSLLAKEDTVGSSVNLAGTAFTCVPFSWIIDSGASNHICTTLSYFSTYSPVNNHIFVQLPDGSHAPVKHIGTINCSPSLTLTNVYHIPTFKFNLLSISQLTKSINCDVIFSSSGCIFQDRSTKKTIVQASARNGLFYLNAESVSNKHDKDRYCLSHSSSSFFSSKHCNKFYETIFPYQDLQSPPFNNAISINTQILDSEFDDSSSTLPTQPNNPPRNSHNDNPNDAIVTVPTSQDDTSSDLSTFPVETLQATEVNPSDPRYPQRIRTPSIHPTDYHFSRAFLINIIENKEPKSYSQAIQSAEWREAMAKEIQALESNNTWVLCPLPEGKSAIGCKWVYKIKYHSDGTVERYKARLVAKGYSQVQGIDYHDTFAPVAKLVAVRLLLSIAAIKNWSLHQLDANNAFLQGDLNEEVYMKLPPGFSHKGKPYVCKLNKSIYGLKQASRQWFSKFSTTLIQKGFCQSISDYSLFTYKCDQTTIFVLVYVDDIIIIGNNEDAISDIKRFLAKSFSIKDLGNLSYFLGIEVSRFKRGIFLCQRKYTLDILSDSDCFDGM</sequence>
<dbReference type="Proteomes" id="UP001177021">
    <property type="component" value="Unassembled WGS sequence"/>
</dbReference>
<keyword evidence="2" id="KW-1185">Reference proteome</keyword>